<evidence type="ECO:0000313" key="2">
    <source>
        <dbReference type="Proteomes" id="UP001328107"/>
    </source>
</evidence>
<organism evidence="1 2">
    <name type="scientific">Pristionchus mayeri</name>
    <dbReference type="NCBI Taxonomy" id="1317129"/>
    <lineage>
        <taxon>Eukaryota</taxon>
        <taxon>Metazoa</taxon>
        <taxon>Ecdysozoa</taxon>
        <taxon>Nematoda</taxon>
        <taxon>Chromadorea</taxon>
        <taxon>Rhabditida</taxon>
        <taxon>Rhabditina</taxon>
        <taxon>Diplogasteromorpha</taxon>
        <taxon>Diplogasteroidea</taxon>
        <taxon>Neodiplogasteridae</taxon>
        <taxon>Pristionchus</taxon>
    </lineage>
</organism>
<name>A0AAN4ZTI8_9BILA</name>
<protein>
    <submittedName>
        <fullName evidence="1">Uncharacterized protein</fullName>
    </submittedName>
</protein>
<reference evidence="2" key="1">
    <citation type="submission" date="2022-10" db="EMBL/GenBank/DDBJ databases">
        <title>Genome assembly of Pristionchus species.</title>
        <authorList>
            <person name="Yoshida K."/>
            <person name="Sommer R.J."/>
        </authorList>
    </citation>
    <scope>NUCLEOTIDE SEQUENCE [LARGE SCALE GENOMIC DNA]</scope>
    <source>
        <strain evidence="2">RS5460</strain>
    </source>
</reference>
<dbReference type="EMBL" id="BTRK01000003">
    <property type="protein sequence ID" value="GMR42930.1"/>
    <property type="molecule type" value="Genomic_DNA"/>
</dbReference>
<keyword evidence="2" id="KW-1185">Reference proteome</keyword>
<dbReference type="AlphaFoldDB" id="A0AAN4ZTI8"/>
<gene>
    <name evidence="1" type="ORF">PMAYCL1PPCAC_13125</name>
</gene>
<accession>A0AAN4ZTI8</accession>
<comment type="caution">
    <text evidence="1">The sequence shown here is derived from an EMBL/GenBank/DDBJ whole genome shotgun (WGS) entry which is preliminary data.</text>
</comment>
<dbReference type="Proteomes" id="UP001328107">
    <property type="component" value="Unassembled WGS sequence"/>
</dbReference>
<sequence>MKGEQHESKDQRSEISPVDGFLAVVLEMVVHLAEALAPHEVTSGERRRMSCLDNRVLLAIYQRLLLVCESAPQQEDHALLLLAHNRYYLIRERVPSKLRMRVRFVSSYCEGGVEHEDALVSPALEETVVRRLESLHIRRQFLVNVLEGGRWFHSSLH</sequence>
<proteinExistence type="predicted"/>
<evidence type="ECO:0000313" key="1">
    <source>
        <dbReference type="EMBL" id="GMR42930.1"/>
    </source>
</evidence>